<dbReference type="InterPro" id="IPR050528">
    <property type="entry name" value="L-type_Lectin-RKs"/>
</dbReference>
<name>A0A7N2RDT9_QUELO</name>
<dbReference type="Gene3D" id="1.10.510.10">
    <property type="entry name" value="Transferase(Phosphotransferase) domain 1"/>
    <property type="match status" value="1"/>
</dbReference>
<accession>A0A7N2RDT9</accession>
<dbReference type="InParanoid" id="A0A7N2RDT9"/>
<dbReference type="EnsemblPlants" id="QL11p049469:mrna">
    <property type="protein sequence ID" value="QL11p049469:mrna"/>
    <property type="gene ID" value="QL11p049469"/>
</dbReference>
<evidence type="ECO:0000256" key="4">
    <source>
        <dbReference type="ARBA" id="ARBA00010217"/>
    </source>
</evidence>
<dbReference type="Gene3D" id="2.60.120.200">
    <property type="match status" value="1"/>
</dbReference>
<evidence type="ECO:0000313" key="21">
    <source>
        <dbReference type="EnsemblPlants" id="QL11p049469:mrna"/>
    </source>
</evidence>
<dbReference type="SUPFAM" id="SSF49899">
    <property type="entry name" value="Concanavalin A-like lectins/glucanases"/>
    <property type="match status" value="1"/>
</dbReference>
<evidence type="ECO:0000256" key="2">
    <source>
        <dbReference type="ARBA" id="ARBA00007606"/>
    </source>
</evidence>
<dbReference type="InterPro" id="IPR013320">
    <property type="entry name" value="ConA-like_dom_sf"/>
</dbReference>
<dbReference type="Pfam" id="PF00139">
    <property type="entry name" value="Lectin_legB"/>
    <property type="match status" value="1"/>
</dbReference>
<evidence type="ECO:0000256" key="10">
    <source>
        <dbReference type="ARBA" id="ARBA00022741"/>
    </source>
</evidence>
<proteinExistence type="inferred from homology"/>
<evidence type="ECO:0000256" key="14">
    <source>
        <dbReference type="ARBA" id="ARBA00023136"/>
    </source>
</evidence>
<dbReference type="InterPro" id="IPR001220">
    <property type="entry name" value="Legume_lectin_dom"/>
</dbReference>
<evidence type="ECO:0000259" key="20">
    <source>
        <dbReference type="PROSITE" id="PS50011"/>
    </source>
</evidence>
<comment type="subcellular location">
    <subcellularLocation>
        <location evidence="1">Cell membrane</location>
        <topology evidence="1">Single-pass type I membrane protein</topology>
    </subcellularLocation>
</comment>
<keyword evidence="15" id="KW-0675">Receptor</keyword>
<evidence type="ECO:0000256" key="1">
    <source>
        <dbReference type="ARBA" id="ARBA00004251"/>
    </source>
</evidence>
<dbReference type="PANTHER" id="PTHR27007">
    <property type="match status" value="1"/>
</dbReference>
<organism evidence="21 22">
    <name type="scientific">Quercus lobata</name>
    <name type="common">Valley oak</name>
    <dbReference type="NCBI Taxonomy" id="97700"/>
    <lineage>
        <taxon>Eukaryota</taxon>
        <taxon>Viridiplantae</taxon>
        <taxon>Streptophyta</taxon>
        <taxon>Embryophyta</taxon>
        <taxon>Tracheophyta</taxon>
        <taxon>Spermatophyta</taxon>
        <taxon>Magnoliopsida</taxon>
        <taxon>eudicotyledons</taxon>
        <taxon>Gunneridae</taxon>
        <taxon>Pentapetalae</taxon>
        <taxon>rosids</taxon>
        <taxon>fabids</taxon>
        <taxon>Fagales</taxon>
        <taxon>Fagaceae</taxon>
        <taxon>Quercus</taxon>
    </lineage>
</organism>
<dbReference type="InterPro" id="IPR000719">
    <property type="entry name" value="Prot_kinase_dom"/>
</dbReference>
<evidence type="ECO:0000313" key="22">
    <source>
        <dbReference type="Proteomes" id="UP000594261"/>
    </source>
</evidence>
<dbReference type="FunFam" id="3.30.200.20:FF:000168">
    <property type="entry name" value="L-type lectin-domain containing receptor kinase IX.1"/>
    <property type="match status" value="1"/>
</dbReference>
<keyword evidence="9" id="KW-0430">Lectin</keyword>
<evidence type="ECO:0000256" key="11">
    <source>
        <dbReference type="ARBA" id="ARBA00022777"/>
    </source>
</evidence>
<keyword evidence="13 19" id="KW-1133">Transmembrane helix</keyword>
<keyword evidence="14 19" id="KW-0472">Membrane</keyword>
<keyword evidence="6" id="KW-0808">Transferase</keyword>
<dbReference type="OMA" id="HAKESRI"/>
<evidence type="ECO:0000256" key="5">
    <source>
        <dbReference type="ARBA" id="ARBA00022475"/>
    </source>
</evidence>
<comment type="similarity">
    <text evidence="18">Belongs to the protein kinase superfamily.</text>
</comment>
<dbReference type="Gramene" id="QL11p049469:mrna">
    <property type="protein sequence ID" value="QL11p049469:mrna"/>
    <property type="gene ID" value="QL11p049469"/>
</dbReference>
<keyword evidence="22" id="KW-1185">Reference proteome</keyword>
<dbReference type="EMBL" id="LRBV02000011">
    <property type="status" value="NOT_ANNOTATED_CDS"/>
    <property type="molecule type" value="Genomic_DNA"/>
</dbReference>
<dbReference type="GO" id="GO:0030246">
    <property type="term" value="F:carbohydrate binding"/>
    <property type="evidence" value="ECO:0007669"/>
    <property type="project" value="UniProtKB-KW"/>
</dbReference>
<evidence type="ECO:0000256" key="19">
    <source>
        <dbReference type="SAM" id="Phobius"/>
    </source>
</evidence>
<dbReference type="PROSITE" id="PS00107">
    <property type="entry name" value="PROTEIN_KINASE_ATP"/>
    <property type="match status" value="1"/>
</dbReference>
<comment type="similarity">
    <text evidence="4">In the C-terminal section; belongs to the protein kinase superfamily. Ser/Thr protein kinase family.</text>
</comment>
<dbReference type="InterPro" id="IPR017441">
    <property type="entry name" value="Protein_kinase_ATP_BS"/>
</dbReference>
<feature type="binding site" evidence="17">
    <location>
        <position position="172"/>
    </location>
    <ligand>
        <name>ATP</name>
        <dbReference type="ChEBI" id="CHEBI:30616"/>
    </ligand>
</feature>
<dbReference type="GO" id="GO:0005886">
    <property type="term" value="C:plasma membrane"/>
    <property type="evidence" value="ECO:0007669"/>
    <property type="project" value="UniProtKB-SubCell"/>
</dbReference>
<keyword evidence="5" id="KW-1003">Cell membrane</keyword>
<keyword evidence="16" id="KW-0325">Glycoprotein</keyword>
<sequence length="383" mass="43609">MTTRGSSLGLASMDQDLHSTDNPFVAVEFDIYRNPEWDPPEEHVAATELESAIHTIYSWDFSSSLEIENSTASHKKNNTFVWLAVGFSVGGFALVVVGLFLFMLWKRNRRDKEDDHALDEEFKREIGPRRFSYDELARATNNFNNKEKLGQGGFGEVYRGYLKDLDSIVAVKRVLEGSRQGIREYESEVKIISKLRHRNLVQLIGWCHERSRGQLLLVYDFMSNGSLDLHLFKEDTLLIWDARYKIVQHLASTLLYLHGGWESCVLHRDIKSSNIMLDSNFNAKLGDFGLARLVDHAKESRITDLAGTKGYIDPRCVITRRASKESDIYSFGIVALEVACGRKPINHNAPEDQVVMLDWVKVLHGRGEVLTAVDQRLGGRFDE</sequence>
<dbReference type="Proteomes" id="UP000594261">
    <property type="component" value="Chromosome 11"/>
</dbReference>
<dbReference type="SMART" id="SM00220">
    <property type="entry name" value="S_TKc"/>
    <property type="match status" value="1"/>
</dbReference>
<dbReference type="FunFam" id="1.10.510.10:FF:000240">
    <property type="entry name" value="Lectin-domain containing receptor kinase A4.3"/>
    <property type="match status" value="1"/>
</dbReference>
<reference evidence="21 22" key="1">
    <citation type="journal article" date="2016" name="G3 (Bethesda)">
        <title>First Draft Assembly and Annotation of the Genome of a California Endemic Oak Quercus lobata Nee (Fagaceae).</title>
        <authorList>
            <person name="Sork V.L."/>
            <person name="Fitz-Gibbon S.T."/>
            <person name="Puiu D."/>
            <person name="Crepeau M."/>
            <person name="Gugger P.F."/>
            <person name="Sherman R."/>
            <person name="Stevens K."/>
            <person name="Langley C.H."/>
            <person name="Pellegrini M."/>
            <person name="Salzberg S.L."/>
        </authorList>
    </citation>
    <scope>NUCLEOTIDE SEQUENCE [LARGE SCALE GENOMIC DNA]</scope>
    <source>
        <strain evidence="21 22">cv. SW786</strain>
    </source>
</reference>
<dbReference type="InterPro" id="IPR011009">
    <property type="entry name" value="Kinase-like_dom_sf"/>
</dbReference>
<dbReference type="PROSITE" id="PS50011">
    <property type="entry name" value="PROTEIN_KINASE_DOM"/>
    <property type="match status" value="1"/>
</dbReference>
<keyword evidence="11" id="KW-0418">Kinase</keyword>
<evidence type="ECO:0000256" key="13">
    <source>
        <dbReference type="ARBA" id="ARBA00022989"/>
    </source>
</evidence>
<dbReference type="AlphaFoldDB" id="A0A7N2RDT9"/>
<dbReference type="InterPro" id="IPR008271">
    <property type="entry name" value="Ser/Thr_kinase_AS"/>
</dbReference>
<evidence type="ECO:0000256" key="8">
    <source>
        <dbReference type="ARBA" id="ARBA00022729"/>
    </source>
</evidence>
<evidence type="ECO:0000256" key="7">
    <source>
        <dbReference type="ARBA" id="ARBA00022692"/>
    </source>
</evidence>
<reference evidence="21" key="2">
    <citation type="submission" date="2021-01" db="UniProtKB">
        <authorList>
            <consortium name="EnsemblPlants"/>
        </authorList>
    </citation>
    <scope>IDENTIFICATION</scope>
</reference>
<keyword evidence="18" id="KW-0723">Serine/threonine-protein kinase</keyword>
<evidence type="ECO:0000256" key="18">
    <source>
        <dbReference type="RuleBase" id="RU000304"/>
    </source>
</evidence>
<evidence type="ECO:0000256" key="3">
    <source>
        <dbReference type="ARBA" id="ARBA00008536"/>
    </source>
</evidence>
<dbReference type="Gene3D" id="3.30.200.20">
    <property type="entry name" value="Phosphorylase Kinase, domain 1"/>
    <property type="match status" value="1"/>
</dbReference>
<keyword evidence="8" id="KW-0732">Signal</keyword>
<dbReference type="Pfam" id="PF00069">
    <property type="entry name" value="Pkinase"/>
    <property type="match status" value="1"/>
</dbReference>
<comment type="similarity">
    <text evidence="2">Belongs to the leguminous lectin family.</text>
</comment>
<feature type="domain" description="Protein kinase" evidence="20">
    <location>
        <begin position="143"/>
        <end position="383"/>
    </location>
</feature>
<keyword evidence="7 19" id="KW-0812">Transmembrane</keyword>
<dbReference type="SUPFAM" id="SSF56112">
    <property type="entry name" value="Protein kinase-like (PK-like)"/>
    <property type="match status" value="1"/>
</dbReference>
<evidence type="ECO:0000256" key="9">
    <source>
        <dbReference type="ARBA" id="ARBA00022734"/>
    </source>
</evidence>
<evidence type="ECO:0000256" key="6">
    <source>
        <dbReference type="ARBA" id="ARBA00022679"/>
    </source>
</evidence>
<evidence type="ECO:0000256" key="16">
    <source>
        <dbReference type="ARBA" id="ARBA00023180"/>
    </source>
</evidence>
<evidence type="ECO:0000256" key="17">
    <source>
        <dbReference type="PROSITE-ProRule" id="PRU10141"/>
    </source>
</evidence>
<keyword evidence="12 17" id="KW-0067">ATP-binding</keyword>
<dbReference type="PROSITE" id="PS00108">
    <property type="entry name" value="PROTEIN_KINASE_ST"/>
    <property type="match status" value="1"/>
</dbReference>
<protein>
    <recommendedName>
        <fullName evidence="20">Protein kinase domain-containing protein</fullName>
    </recommendedName>
</protein>
<evidence type="ECO:0000256" key="12">
    <source>
        <dbReference type="ARBA" id="ARBA00022840"/>
    </source>
</evidence>
<feature type="transmembrane region" description="Helical" evidence="19">
    <location>
        <begin position="80"/>
        <end position="105"/>
    </location>
</feature>
<dbReference type="GO" id="GO:0002229">
    <property type="term" value="P:defense response to oomycetes"/>
    <property type="evidence" value="ECO:0007669"/>
    <property type="project" value="UniProtKB-ARBA"/>
</dbReference>
<dbReference type="GO" id="GO:0004674">
    <property type="term" value="F:protein serine/threonine kinase activity"/>
    <property type="evidence" value="ECO:0007669"/>
    <property type="project" value="UniProtKB-KW"/>
</dbReference>
<evidence type="ECO:0000256" key="15">
    <source>
        <dbReference type="ARBA" id="ARBA00023170"/>
    </source>
</evidence>
<dbReference type="GO" id="GO:0005524">
    <property type="term" value="F:ATP binding"/>
    <property type="evidence" value="ECO:0007669"/>
    <property type="project" value="UniProtKB-UniRule"/>
</dbReference>
<comment type="similarity">
    <text evidence="3">In the N-terminal section; belongs to the leguminous lectin family.</text>
</comment>
<keyword evidence="10 17" id="KW-0547">Nucleotide-binding</keyword>